<dbReference type="Proteomes" id="UP000235828">
    <property type="component" value="Chromosome B"/>
</dbReference>
<reference evidence="1 2" key="1">
    <citation type="submission" date="2017-10" db="EMBL/GenBank/DDBJ databases">
        <authorList>
            <person name="Banno H."/>
            <person name="Chua N.-H."/>
        </authorList>
    </citation>
    <scope>NUCLEOTIDE SEQUENCE [LARGE SCALE GENOMIC DNA]</scope>
    <source>
        <strain evidence="1">Vibrio tapetis CECT4600</strain>
    </source>
</reference>
<name>A0A2N8ZJ32_9VIBR</name>
<keyword evidence="2" id="KW-1185">Reference proteome</keyword>
<gene>
    <name evidence="1" type="ORF">VTAP4600_B0296</name>
</gene>
<organism evidence="1 2">
    <name type="scientific">Vibrio tapetis subsp. tapetis</name>
    <dbReference type="NCBI Taxonomy" id="1671868"/>
    <lineage>
        <taxon>Bacteria</taxon>
        <taxon>Pseudomonadati</taxon>
        <taxon>Pseudomonadota</taxon>
        <taxon>Gammaproteobacteria</taxon>
        <taxon>Vibrionales</taxon>
        <taxon>Vibrionaceae</taxon>
        <taxon>Vibrio</taxon>
    </lineage>
</organism>
<dbReference type="KEGG" id="vta:B0296"/>
<dbReference type="AlphaFoldDB" id="A0A2N8ZJ32"/>
<sequence>MGLPASLGKQKKGPPSPEALFYSTAALRSVFAITHLHINKENSDLTFDNNELYIEGSLNQFIDQYVNISDCLLYLTA</sequence>
<evidence type="ECO:0000313" key="2">
    <source>
        <dbReference type="Proteomes" id="UP000235828"/>
    </source>
</evidence>
<proteinExistence type="predicted"/>
<protein>
    <submittedName>
        <fullName evidence="1">Uncharacterized protein</fullName>
    </submittedName>
</protein>
<evidence type="ECO:0000313" key="1">
    <source>
        <dbReference type="EMBL" id="SON51907.1"/>
    </source>
</evidence>
<accession>A0A2N8ZJ32</accession>
<dbReference type="EMBL" id="LT960612">
    <property type="protein sequence ID" value="SON51907.1"/>
    <property type="molecule type" value="Genomic_DNA"/>
</dbReference>